<accession>A0A2A9EZ63</accession>
<evidence type="ECO:0000313" key="1">
    <source>
        <dbReference type="EMBL" id="PFG43831.1"/>
    </source>
</evidence>
<sequence length="135" mass="15378">MSLREIEDYLRLISSELSDCETSTERRDGMALLRMSPVGDPTRWVVISTPGDDWFGLRVADEFILINPTLRPDDEEIKDSLDELLLVAVGYLEGRYRRSGRVFRSLIVETPQGRVVLGRTVGTHVRALFADVVRR</sequence>
<reference evidence="1 2" key="1">
    <citation type="submission" date="2017-10" db="EMBL/GenBank/DDBJ databases">
        <title>Sequencing the genomes of 1000 actinobacteria strains.</title>
        <authorList>
            <person name="Klenk H.-P."/>
        </authorList>
    </citation>
    <scope>NUCLEOTIDE SEQUENCE [LARGE SCALE GENOMIC DNA]</scope>
    <source>
        <strain evidence="1 2">DSM 21863</strain>
    </source>
</reference>
<protein>
    <submittedName>
        <fullName evidence="1">Uncharacterized protein</fullName>
    </submittedName>
</protein>
<keyword evidence="2" id="KW-1185">Reference proteome</keyword>
<dbReference type="EMBL" id="PDJJ01000001">
    <property type="protein sequence ID" value="PFG43831.1"/>
    <property type="molecule type" value="Genomic_DNA"/>
</dbReference>
<organism evidence="1 2">
    <name type="scientific">Isoptericola jiangsuensis</name>
    <dbReference type="NCBI Taxonomy" id="548579"/>
    <lineage>
        <taxon>Bacteria</taxon>
        <taxon>Bacillati</taxon>
        <taxon>Actinomycetota</taxon>
        <taxon>Actinomycetes</taxon>
        <taxon>Micrococcales</taxon>
        <taxon>Promicromonosporaceae</taxon>
        <taxon>Isoptericola</taxon>
    </lineage>
</organism>
<name>A0A2A9EZ63_9MICO</name>
<dbReference type="AlphaFoldDB" id="A0A2A9EZ63"/>
<proteinExistence type="predicted"/>
<evidence type="ECO:0000313" key="2">
    <source>
        <dbReference type="Proteomes" id="UP000224130"/>
    </source>
</evidence>
<comment type="caution">
    <text evidence="1">The sequence shown here is derived from an EMBL/GenBank/DDBJ whole genome shotgun (WGS) entry which is preliminary data.</text>
</comment>
<gene>
    <name evidence="1" type="ORF">ATJ88_2544</name>
</gene>
<dbReference type="OrthoDB" id="5079652at2"/>
<dbReference type="RefSeq" id="WP_098464128.1">
    <property type="nucleotide sequence ID" value="NZ_PDJJ01000001.1"/>
</dbReference>
<dbReference type="Proteomes" id="UP000224130">
    <property type="component" value="Unassembled WGS sequence"/>
</dbReference>